<sequence>MNGIDVGVFGRNGRTSGKYPPVVKHWERLCFAGQNGIGDHDVRGQFSPGVEAWATNAVLAERRQIEMVGSRAHLGDFPHAQWDAFGEYRNAVEPVVIDPDHSCGATYADTRDLNGVDQSGQFDIVLGRQERRQLSVAFNPDVCHSTTVPQARPASISRSRLSKSPILAVSA</sequence>
<dbReference type="Proteomes" id="UP000502345">
    <property type="component" value="Chromosome"/>
</dbReference>
<gene>
    <name evidence="1" type="ORF">G9444_3068</name>
</gene>
<reference evidence="1 2" key="1">
    <citation type="submission" date="2020-03" db="EMBL/GenBank/DDBJ databases">
        <title>Screen low temperature-resistant strains for efficient degradation of petroleum hydrocarbons under the low temperature.</title>
        <authorList>
            <person name="Wang Y."/>
            <person name="Chen J."/>
        </authorList>
    </citation>
    <scope>NUCLEOTIDE SEQUENCE [LARGE SCALE GENOMIC DNA]</scope>
    <source>
        <strain evidence="1 2">KB1</strain>
    </source>
</reference>
<name>A0A6G9CTX9_RHOER</name>
<evidence type="ECO:0000313" key="2">
    <source>
        <dbReference type="Proteomes" id="UP000502345"/>
    </source>
</evidence>
<evidence type="ECO:0000313" key="1">
    <source>
        <dbReference type="EMBL" id="QIP40312.1"/>
    </source>
</evidence>
<dbReference type="EMBL" id="CP050124">
    <property type="protein sequence ID" value="QIP40312.1"/>
    <property type="molecule type" value="Genomic_DNA"/>
</dbReference>
<dbReference type="AlphaFoldDB" id="A0A6G9CTX9"/>
<protein>
    <submittedName>
        <fullName evidence="1">Uncharacterized protein</fullName>
    </submittedName>
</protein>
<organism evidence="1 2">
    <name type="scientific">Rhodococcus erythropolis</name>
    <name type="common">Arthrobacter picolinophilus</name>
    <dbReference type="NCBI Taxonomy" id="1833"/>
    <lineage>
        <taxon>Bacteria</taxon>
        <taxon>Bacillati</taxon>
        <taxon>Actinomycetota</taxon>
        <taxon>Actinomycetes</taxon>
        <taxon>Mycobacteriales</taxon>
        <taxon>Nocardiaceae</taxon>
        <taxon>Rhodococcus</taxon>
        <taxon>Rhodococcus erythropolis group</taxon>
    </lineage>
</organism>
<proteinExistence type="predicted"/>
<accession>A0A6G9CTX9</accession>